<dbReference type="EMBL" id="CM046398">
    <property type="protein sequence ID" value="KAI8532924.1"/>
    <property type="molecule type" value="Genomic_DNA"/>
</dbReference>
<proteinExistence type="predicted"/>
<evidence type="ECO:0000313" key="2">
    <source>
        <dbReference type="Proteomes" id="UP001062846"/>
    </source>
</evidence>
<gene>
    <name evidence="1" type="ORF">RHMOL_Rhmol11G0255800</name>
</gene>
<sequence>MGFPLLIIALSTSLDIWCQIVVRFLISSIIELAICAASIVQVCEEDRTSGTRESGSIAKKEQDLERFYEENSSDFYYHTYKAW</sequence>
<evidence type="ECO:0000313" key="1">
    <source>
        <dbReference type="EMBL" id="KAI8532924.1"/>
    </source>
</evidence>
<dbReference type="Proteomes" id="UP001062846">
    <property type="component" value="Chromosome 11"/>
</dbReference>
<comment type="caution">
    <text evidence="1">The sequence shown here is derived from an EMBL/GenBank/DDBJ whole genome shotgun (WGS) entry which is preliminary data.</text>
</comment>
<organism evidence="1 2">
    <name type="scientific">Rhododendron molle</name>
    <name type="common">Chinese azalea</name>
    <name type="synonym">Azalea mollis</name>
    <dbReference type="NCBI Taxonomy" id="49168"/>
    <lineage>
        <taxon>Eukaryota</taxon>
        <taxon>Viridiplantae</taxon>
        <taxon>Streptophyta</taxon>
        <taxon>Embryophyta</taxon>
        <taxon>Tracheophyta</taxon>
        <taxon>Spermatophyta</taxon>
        <taxon>Magnoliopsida</taxon>
        <taxon>eudicotyledons</taxon>
        <taxon>Gunneridae</taxon>
        <taxon>Pentapetalae</taxon>
        <taxon>asterids</taxon>
        <taxon>Ericales</taxon>
        <taxon>Ericaceae</taxon>
        <taxon>Ericoideae</taxon>
        <taxon>Rhodoreae</taxon>
        <taxon>Rhododendron</taxon>
    </lineage>
</organism>
<keyword evidence="2" id="KW-1185">Reference proteome</keyword>
<reference evidence="1" key="1">
    <citation type="submission" date="2022-02" db="EMBL/GenBank/DDBJ databases">
        <title>Plant Genome Project.</title>
        <authorList>
            <person name="Zhang R.-G."/>
        </authorList>
    </citation>
    <scope>NUCLEOTIDE SEQUENCE</scope>
    <source>
        <strain evidence="1">AT1</strain>
    </source>
</reference>
<protein>
    <submittedName>
        <fullName evidence="1">Uncharacterized protein</fullName>
    </submittedName>
</protein>
<accession>A0ACC0LX44</accession>
<name>A0ACC0LX44_RHOML</name>